<gene>
    <name evidence="2" type="ORF">N0V83_003310</name>
</gene>
<comment type="caution">
    <text evidence="2">The sequence shown here is derived from an EMBL/GenBank/DDBJ whole genome shotgun (WGS) entry which is preliminary data.</text>
</comment>
<protein>
    <submittedName>
        <fullName evidence="2">Uncharacterized protein</fullName>
    </submittedName>
</protein>
<dbReference type="OrthoDB" id="2896980at2759"/>
<dbReference type="AlphaFoldDB" id="A0A9W9CND8"/>
<dbReference type="EMBL" id="JAPEUY010000005">
    <property type="protein sequence ID" value="KAJ4373019.1"/>
    <property type="molecule type" value="Genomic_DNA"/>
</dbReference>
<evidence type="ECO:0000256" key="1">
    <source>
        <dbReference type="SAM" id="MobiDB-lite"/>
    </source>
</evidence>
<evidence type="ECO:0000313" key="2">
    <source>
        <dbReference type="EMBL" id="KAJ4373019.1"/>
    </source>
</evidence>
<dbReference type="Proteomes" id="UP001140560">
    <property type="component" value="Unassembled WGS sequence"/>
</dbReference>
<accession>A0A9W9CND8</accession>
<keyword evidence="3" id="KW-1185">Reference proteome</keyword>
<evidence type="ECO:0000313" key="3">
    <source>
        <dbReference type="Proteomes" id="UP001140560"/>
    </source>
</evidence>
<sequence length="445" mass="49968">MSLSATYLQCFNHNLPQLDASPGPKKTRANPSSPSTANAKPPLVLLCLPTTSFEKRVDQAFQANMDLRTRLQAVRLPTDFPEFALVTEQDVVEATALYILAPIYEVLHALYPSKWLRFAEQKSEKVLNQKGEEEPVRYDLIIKERGGKRKTIAVLEYKKRNMVDYDDFKAALLSYNATPTEIQTRKIAASKLKGRTFLKPNAEAYTKQVSKYAKSTECGNVALFNWDNLVLFDFNRLGQPDFDAGDQANLVWVNESGVGGPFVNGAHIRKALLGFLLKAFEDAELHPRRFFFQKKKKPKDDNAQSESGNGNTGGMVHQGDNPAHQEYGASSRDKNLTTEEESLDQSDPPTAKLGKGRVTLCAMQHDTVDENYQKFKIIIDQSSNVMDIEPVMVLRVHTTRTKIAAVIAIIDPTFKYQADNSPFYLSRDPSLMGKLSKSLLEHYLL</sequence>
<feature type="compositionally biased region" description="Polar residues" evidence="1">
    <location>
        <begin position="29"/>
        <end position="38"/>
    </location>
</feature>
<feature type="region of interest" description="Disordered" evidence="1">
    <location>
        <begin position="17"/>
        <end position="40"/>
    </location>
</feature>
<name>A0A9W9CND8_9PLEO</name>
<feature type="region of interest" description="Disordered" evidence="1">
    <location>
        <begin position="291"/>
        <end position="355"/>
    </location>
</feature>
<organism evidence="2 3">
    <name type="scientific">Neocucurbitaria cava</name>
    <dbReference type="NCBI Taxonomy" id="798079"/>
    <lineage>
        <taxon>Eukaryota</taxon>
        <taxon>Fungi</taxon>
        <taxon>Dikarya</taxon>
        <taxon>Ascomycota</taxon>
        <taxon>Pezizomycotina</taxon>
        <taxon>Dothideomycetes</taxon>
        <taxon>Pleosporomycetidae</taxon>
        <taxon>Pleosporales</taxon>
        <taxon>Pleosporineae</taxon>
        <taxon>Cucurbitariaceae</taxon>
        <taxon>Neocucurbitaria</taxon>
    </lineage>
</organism>
<reference evidence="2" key="1">
    <citation type="submission" date="2022-10" db="EMBL/GenBank/DDBJ databases">
        <title>Tapping the CABI collections for fungal endophytes: first genome assemblies for Collariella, Neodidymelliopsis, Ascochyta clinopodiicola, Didymella pomorum, Didymosphaeria variabile, Neocosmospora piperis and Neocucurbitaria cava.</title>
        <authorList>
            <person name="Hill R."/>
        </authorList>
    </citation>
    <scope>NUCLEOTIDE SEQUENCE</scope>
    <source>
        <strain evidence="2">IMI 356814</strain>
    </source>
</reference>
<proteinExistence type="predicted"/>